<evidence type="ECO:0000313" key="2">
    <source>
        <dbReference type="Proteomes" id="UP000499080"/>
    </source>
</evidence>
<dbReference type="OrthoDB" id="10030726at2759"/>
<dbReference type="Proteomes" id="UP000499080">
    <property type="component" value="Unassembled WGS sequence"/>
</dbReference>
<gene>
    <name evidence="1" type="ORF">AVEN_3084_1</name>
</gene>
<reference evidence="1 2" key="1">
    <citation type="journal article" date="2019" name="Sci. Rep.">
        <title>Orb-weaving spider Araneus ventricosus genome elucidates the spidroin gene catalogue.</title>
        <authorList>
            <person name="Kono N."/>
            <person name="Nakamura H."/>
            <person name="Ohtoshi R."/>
            <person name="Moran D.A.P."/>
            <person name="Shinohara A."/>
            <person name="Yoshida Y."/>
            <person name="Fujiwara M."/>
            <person name="Mori M."/>
            <person name="Tomita M."/>
            <person name="Arakawa K."/>
        </authorList>
    </citation>
    <scope>NUCLEOTIDE SEQUENCE [LARGE SCALE GENOMIC DNA]</scope>
</reference>
<sequence>MISKSSIGKGPLTEMQMLSLENPVKKAANIAPIPKKFVMETDIFVKVLATEDTWSSNEIQRAQLEDPAIMPILEKKLNSEDRPSWQEISPEIPVTKRHWAL</sequence>
<organism evidence="1 2">
    <name type="scientific">Araneus ventricosus</name>
    <name type="common">Orbweaver spider</name>
    <name type="synonym">Epeira ventricosa</name>
    <dbReference type="NCBI Taxonomy" id="182803"/>
    <lineage>
        <taxon>Eukaryota</taxon>
        <taxon>Metazoa</taxon>
        <taxon>Ecdysozoa</taxon>
        <taxon>Arthropoda</taxon>
        <taxon>Chelicerata</taxon>
        <taxon>Arachnida</taxon>
        <taxon>Araneae</taxon>
        <taxon>Araneomorphae</taxon>
        <taxon>Entelegynae</taxon>
        <taxon>Araneoidea</taxon>
        <taxon>Araneidae</taxon>
        <taxon>Araneus</taxon>
    </lineage>
</organism>
<comment type="caution">
    <text evidence="1">The sequence shown here is derived from an EMBL/GenBank/DDBJ whole genome shotgun (WGS) entry which is preliminary data.</text>
</comment>
<name>A0A4Y2JLN0_ARAVE</name>
<keyword evidence="2" id="KW-1185">Reference proteome</keyword>
<protein>
    <submittedName>
        <fullName evidence="1">Uncharacterized protein</fullName>
    </submittedName>
</protein>
<proteinExistence type="predicted"/>
<evidence type="ECO:0000313" key="1">
    <source>
        <dbReference type="EMBL" id="GBM90837.1"/>
    </source>
</evidence>
<dbReference type="EMBL" id="BGPR01003655">
    <property type="protein sequence ID" value="GBM90837.1"/>
    <property type="molecule type" value="Genomic_DNA"/>
</dbReference>
<dbReference type="AlphaFoldDB" id="A0A4Y2JLN0"/>
<accession>A0A4Y2JLN0</accession>